<protein>
    <recommendedName>
        <fullName evidence="5">DUF2127 domain-containing protein</fullName>
    </recommendedName>
</protein>
<accession>A0ABP8XPR8</accession>
<name>A0ABP8XPR8_9MICO</name>
<evidence type="ECO:0000313" key="3">
    <source>
        <dbReference type="EMBL" id="GAA4711871.1"/>
    </source>
</evidence>
<keyword evidence="2" id="KW-0472">Membrane</keyword>
<proteinExistence type="predicted"/>
<reference evidence="4" key="1">
    <citation type="journal article" date="2019" name="Int. J. Syst. Evol. Microbiol.">
        <title>The Global Catalogue of Microorganisms (GCM) 10K type strain sequencing project: providing services to taxonomists for standard genome sequencing and annotation.</title>
        <authorList>
            <consortium name="The Broad Institute Genomics Platform"/>
            <consortium name="The Broad Institute Genome Sequencing Center for Infectious Disease"/>
            <person name="Wu L."/>
            <person name="Ma J."/>
        </authorList>
    </citation>
    <scope>NUCLEOTIDE SEQUENCE [LARGE SCALE GENOMIC DNA]</scope>
    <source>
        <strain evidence="4">JCM 18961</strain>
    </source>
</reference>
<feature type="transmembrane region" description="Helical" evidence="2">
    <location>
        <begin position="125"/>
        <end position="145"/>
    </location>
</feature>
<keyword evidence="2" id="KW-0812">Transmembrane</keyword>
<evidence type="ECO:0000256" key="1">
    <source>
        <dbReference type="SAM" id="MobiDB-lite"/>
    </source>
</evidence>
<gene>
    <name evidence="3" type="ORF">GCM10025782_04970</name>
</gene>
<keyword evidence="2" id="KW-1133">Transmembrane helix</keyword>
<dbReference type="RefSeq" id="WP_345500921.1">
    <property type="nucleotide sequence ID" value="NZ_BAABLO010000001.1"/>
</dbReference>
<comment type="caution">
    <text evidence="3">The sequence shown here is derived from an EMBL/GenBank/DDBJ whole genome shotgun (WGS) entry which is preliminary data.</text>
</comment>
<dbReference type="Proteomes" id="UP001500556">
    <property type="component" value="Unassembled WGS sequence"/>
</dbReference>
<feature type="region of interest" description="Disordered" evidence="1">
    <location>
        <begin position="1"/>
        <end position="36"/>
    </location>
</feature>
<keyword evidence="4" id="KW-1185">Reference proteome</keyword>
<evidence type="ECO:0008006" key="5">
    <source>
        <dbReference type="Google" id="ProtNLM"/>
    </source>
</evidence>
<feature type="transmembrane region" description="Helical" evidence="2">
    <location>
        <begin position="93"/>
        <end position="113"/>
    </location>
</feature>
<evidence type="ECO:0000256" key="2">
    <source>
        <dbReference type="SAM" id="Phobius"/>
    </source>
</evidence>
<dbReference type="EMBL" id="BAABLO010000001">
    <property type="protein sequence ID" value="GAA4711871.1"/>
    <property type="molecule type" value="Genomic_DNA"/>
</dbReference>
<evidence type="ECO:0000313" key="4">
    <source>
        <dbReference type="Proteomes" id="UP001500556"/>
    </source>
</evidence>
<sequence>MARQIRWRGVLSPDTAGDGRSPERTTWRPGAPGSPVVPPQSILETVRLLQVGAVLSLLEIPRALLTRGALHTAFAAEARSQGATVNARDLDSIVTLSLTISAAWAVVSAVAWFSLAQAAARGSSWARWLGCAFFGIALVVFFAGLLPTAGLFARVLALSLLLVGAWTLVRWWHRDSSAWIRYTNRPTG</sequence>
<organism evidence="3 4">
    <name type="scientific">Pedococcus ginsenosidimutans</name>
    <dbReference type="NCBI Taxonomy" id="490570"/>
    <lineage>
        <taxon>Bacteria</taxon>
        <taxon>Bacillati</taxon>
        <taxon>Actinomycetota</taxon>
        <taxon>Actinomycetes</taxon>
        <taxon>Micrococcales</taxon>
        <taxon>Intrasporangiaceae</taxon>
        <taxon>Pedococcus</taxon>
    </lineage>
</organism>
<feature type="transmembrane region" description="Helical" evidence="2">
    <location>
        <begin position="151"/>
        <end position="172"/>
    </location>
</feature>